<comment type="caution">
    <text evidence="2">The sequence shown here is derived from an EMBL/GenBank/DDBJ whole genome shotgun (WGS) entry which is preliminary data.</text>
</comment>
<evidence type="ECO:0000313" key="2">
    <source>
        <dbReference type="EMBL" id="OWV34282.1"/>
    </source>
</evidence>
<organism evidence="2 3">
    <name type="scientific">Pacificimonas flava</name>
    <dbReference type="NCBI Taxonomy" id="1234595"/>
    <lineage>
        <taxon>Bacteria</taxon>
        <taxon>Pseudomonadati</taxon>
        <taxon>Pseudomonadota</taxon>
        <taxon>Alphaproteobacteria</taxon>
        <taxon>Sphingomonadales</taxon>
        <taxon>Sphingosinicellaceae</taxon>
        <taxon>Pacificimonas</taxon>
    </lineage>
</organism>
<keyword evidence="3" id="KW-1185">Reference proteome</keyword>
<feature type="compositionally biased region" description="Pro residues" evidence="1">
    <location>
        <begin position="70"/>
        <end position="80"/>
    </location>
</feature>
<dbReference type="RefSeq" id="WP_088712983.1">
    <property type="nucleotide sequence ID" value="NZ_NFZT01000001.1"/>
</dbReference>
<dbReference type="Proteomes" id="UP000198462">
    <property type="component" value="Unassembled WGS sequence"/>
</dbReference>
<reference evidence="3" key="1">
    <citation type="submission" date="2017-05" db="EMBL/GenBank/DDBJ databases">
        <authorList>
            <person name="Lin X."/>
        </authorList>
    </citation>
    <scope>NUCLEOTIDE SEQUENCE [LARGE SCALE GENOMIC DNA]</scope>
    <source>
        <strain evidence="3">JLT2012</strain>
    </source>
</reference>
<dbReference type="Gene3D" id="3.40.50.2000">
    <property type="entry name" value="Glycogen Phosphorylase B"/>
    <property type="match status" value="2"/>
</dbReference>
<evidence type="ECO:0008006" key="4">
    <source>
        <dbReference type="Google" id="ProtNLM"/>
    </source>
</evidence>
<dbReference type="SUPFAM" id="SSF53756">
    <property type="entry name" value="UDP-Glycosyltransferase/glycogen phosphorylase"/>
    <property type="match status" value="1"/>
</dbReference>
<protein>
    <recommendedName>
        <fullName evidence="4">Glycosyltransferase subfamily 4-like N-terminal domain-containing protein</fullName>
    </recommendedName>
</protein>
<dbReference type="OrthoDB" id="9787293at2"/>
<evidence type="ECO:0000313" key="3">
    <source>
        <dbReference type="Proteomes" id="UP000198462"/>
    </source>
</evidence>
<name>A0A219B7B1_9SPHN</name>
<proteinExistence type="predicted"/>
<feature type="region of interest" description="Disordered" evidence="1">
    <location>
        <begin position="65"/>
        <end position="94"/>
    </location>
</feature>
<dbReference type="EMBL" id="NFZT01000001">
    <property type="protein sequence ID" value="OWV34282.1"/>
    <property type="molecule type" value="Genomic_DNA"/>
</dbReference>
<dbReference type="AlphaFoldDB" id="A0A219B7B1"/>
<gene>
    <name evidence="2" type="ORF">B5C34_12990</name>
</gene>
<sequence length="432" mass="46866">MTGPTRILFVSPYFPPFSPVGAIRMPHLAHHWAEGERRVDVVAVDNPNFAGLLPPRPHEKIAVHHLPYRPGQPPSDPAAAPPAAGSGPARDAEDPGYLKRLYRALRTLPDRYHPYWTQLAGTRGAEIAAASGAELIYSSGPPQSAHIAAARIKAATGLPWVAELRDIWLGQPYSDTPLPVRLLSERLGRRTLGAADAFVTVTEGAGEDMRARFDRPVTTAFNGFSPDDFPAESFAAPPAPLDPDRLTILHAGVVYAHRRDPAALFAAIARLPQADRAAVRALFYHDERGFVEARAAEHGVEANIEMRPLVPRTEMLSLERRVDVLLLCRWDDPRDDAVIPGKTFEYIGARRSVLGVGSERGEAAAIVRAGPFGLVSNDPDVIAGQLSAWLAEKRAAKARGDARVPDLPAEPTRAYTRAAQFALVDDALARLV</sequence>
<accession>A0A219B7B1</accession>
<evidence type="ECO:0000256" key="1">
    <source>
        <dbReference type="SAM" id="MobiDB-lite"/>
    </source>
</evidence>